<evidence type="ECO:0000256" key="6">
    <source>
        <dbReference type="ARBA" id="ARBA00023239"/>
    </source>
</evidence>
<dbReference type="GO" id="GO:0005829">
    <property type="term" value="C:cytosol"/>
    <property type="evidence" value="ECO:0007669"/>
    <property type="project" value="TreeGrafter"/>
</dbReference>
<gene>
    <name evidence="9" type="primary">pyrF</name>
    <name evidence="14" type="ORF">ENW50_06505</name>
</gene>
<evidence type="ECO:0000256" key="3">
    <source>
        <dbReference type="ARBA" id="ARBA00011738"/>
    </source>
</evidence>
<dbReference type="HAMAP" id="MF_01200_B">
    <property type="entry name" value="OMPdecase_type1_B"/>
    <property type="match status" value="1"/>
</dbReference>
<feature type="active site" description="For OMPdecase activity" evidence="10">
    <location>
        <position position="71"/>
    </location>
</feature>
<evidence type="ECO:0000256" key="10">
    <source>
        <dbReference type="PIRSR" id="PIRSR614732-1"/>
    </source>
</evidence>
<dbReference type="Pfam" id="PF00215">
    <property type="entry name" value="OMPdecase"/>
    <property type="match status" value="1"/>
</dbReference>
<dbReference type="PANTHER" id="PTHR32119:SF2">
    <property type="entry name" value="OROTIDINE 5'-PHOSPHATE DECARBOXYLASE"/>
    <property type="match status" value="1"/>
</dbReference>
<feature type="binding site" evidence="9 11">
    <location>
        <position position="219"/>
    </location>
    <ligand>
        <name>substrate</name>
    </ligand>
</feature>
<dbReference type="EMBL" id="DTKL01000038">
    <property type="protein sequence ID" value="HGY94321.1"/>
    <property type="molecule type" value="Genomic_DNA"/>
</dbReference>
<dbReference type="InterPro" id="IPR018089">
    <property type="entry name" value="OMPdecase_AS"/>
</dbReference>
<dbReference type="NCBIfam" id="NF001273">
    <property type="entry name" value="PRK00230.1"/>
    <property type="match status" value="1"/>
</dbReference>
<dbReference type="CDD" id="cd04725">
    <property type="entry name" value="OMP_decarboxylase_like"/>
    <property type="match status" value="1"/>
</dbReference>
<feature type="binding site" evidence="9 11">
    <location>
        <position position="190"/>
    </location>
    <ligand>
        <name>substrate</name>
    </ligand>
</feature>
<feature type="domain" description="Orotidine 5'-phosphate decarboxylase" evidence="13">
    <location>
        <begin position="16"/>
        <end position="235"/>
    </location>
</feature>
<feature type="active site" description="For OMPdecase activity" evidence="10">
    <location>
        <position position="76"/>
    </location>
</feature>
<dbReference type="GO" id="GO:0044205">
    <property type="term" value="P:'de novo' UMP biosynthetic process"/>
    <property type="evidence" value="ECO:0007669"/>
    <property type="project" value="UniProtKB-UniRule"/>
</dbReference>
<name>A0A7V5CT03_9BACT</name>
<evidence type="ECO:0000256" key="11">
    <source>
        <dbReference type="PIRSR" id="PIRSR614732-2"/>
    </source>
</evidence>
<comment type="caution">
    <text evidence="14">The sequence shown here is derived from an EMBL/GenBank/DDBJ whole genome shotgun (WGS) entry which is preliminary data.</text>
</comment>
<comment type="catalytic activity">
    <reaction evidence="7 9 12">
        <text>orotidine 5'-phosphate + H(+) = UMP + CO2</text>
        <dbReference type="Rhea" id="RHEA:11596"/>
        <dbReference type="ChEBI" id="CHEBI:15378"/>
        <dbReference type="ChEBI" id="CHEBI:16526"/>
        <dbReference type="ChEBI" id="CHEBI:57538"/>
        <dbReference type="ChEBI" id="CHEBI:57865"/>
        <dbReference type="EC" id="4.1.1.23"/>
    </reaction>
</comment>
<feature type="binding site" evidence="9 11">
    <location>
        <position position="199"/>
    </location>
    <ligand>
        <name>substrate</name>
    </ligand>
</feature>
<feature type="binding site" evidence="9 11">
    <location>
        <position position="130"/>
    </location>
    <ligand>
        <name>substrate</name>
    </ligand>
</feature>
<dbReference type="NCBIfam" id="TIGR01740">
    <property type="entry name" value="pyrF"/>
    <property type="match status" value="1"/>
</dbReference>
<feature type="binding site" evidence="9 11">
    <location>
        <position position="44"/>
    </location>
    <ligand>
        <name>substrate</name>
    </ligand>
</feature>
<evidence type="ECO:0000256" key="4">
    <source>
        <dbReference type="ARBA" id="ARBA00022793"/>
    </source>
</evidence>
<dbReference type="InterPro" id="IPR047596">
    <property type="entry name" value="OMPdecase_bac"/>
</dbReference>
<feature type="binding site" evidence="9 11">
    <location>
        <position position="22"/>
    </location>
    <ligand>
        <name>substrate</name>
    </ligand>
</feature>
<evidence type="ECO:0000256" key="8">
    <source>
        <dbReference type="ARBA" id="ARBA00061012"/>
    </source>
</evidence>
<dbReference type="Gene3D" id="3.20.20.70">
    <property type="entry name" value="Aldolase class I"/>
    <property type="match status" value="1"/>
</dbReference>
<dbReference type="UniPathway" id="UPA00070">
    <property type="reaction ID" value="UER00120"/>
</dbReference>
<feature type="active site" description="Proton donor" evidence="9">
    <location>
        <position position="73"/>
    </location>
</feature>
<dbReference type="InterPro" id="IPR001754">
    <property type="entry name" value="OMPdeCOase_dom"/>
</dbReference>
<evidence type="ECO:0000256" key="1">
    <source>
        <dbReference type="ARBA" id="ARBA00002356"/>
    </source>
</evidence>
<evidence type="ECO:0000256" key="12">
    <source>
        <dbReference type="RuleBase" id="RU000512"/>
    </source>
</evidence>
<comment type="pathway">
    <text evidence="2 9 12">Pyrimidine metabolism; UMP biosynthesis via de novo pathway; UMP from orotate: step 2/2.</text>
</comment>
<evidence type="ECO:0000256" key="7">
    <source>
        <dbReference type="ARBA" id="ARBA00049157"/>
    </source>
</evidence>
<keyword evidence="4 9" id="KW-0210">Decarboxylase</keyword>
<evidence type="ECO:0000313" key="14">
    <source>
        <dbReference type="EMBL" id="HGY94321.1"/>
    </source>
</evidence>
<dbReference type="EC" id="4.1.1.23" evidence="9"/>
<comment type="function">
    <text evidence="1 9">Catalyzes the decarboxylation of orotidine 5'-monophosphate (OMP) to uridine 5'-monophosphate (UMP).</text>
</comment>
<keyword evidence="6 9" id="KW-0456">Lyase</keyword>
<dbReference type="GO" id="GO:0006207">
    <property type="term" value="P:'de novo' pyrimidine nucleobase biosynthetic process"/>
    <property type="evidence" value="ECO:0007669"/>
    <property type="project" value="InterPro"/>
</dbReference>
<feature type="binding site" evidence="9">
    <location>
        <begin position="71"/>
        <end position="80"/>
    </location>
    <ligand>
        <name>substrate</name>
    </ligand>
</feature>
<sequence length="244" mass="25061">MPTMSTDLHPRLPQDRLIVALDFPNALQTLEFTERLEQTCRWVKVGLELFVAEGPGIVASLAAQGFSVFLDLKLHDIPNTVAGAVRTASAAGARLLTVHASGGPAMLSAAAEAAAGVAAAPQLLAVTVLTSMDLGQLHAVGVNDTPAVQVARLAKTAWESGIRGLVCSAEEVTATRATHKEMTLVVPGIRPAGAAAGDQKRVATPASAMAAGADYLVVGRPITQAADPATAARAILEEMASAEM</sequence>
<comment type="subunit">
    <text evidence="3 9">Homodimer.</text>
</comment>
<evidence type="ECO:0000256" key="2">
    <source>
        <dbReference type="ARBA" id="ARBA00004861"/>
    </source>
</evidence>
<proteinExistence type="inferred from homology"/>
<dbReference type="InterPro" id="IPR011060">
    <property type="entry name" value="RibuloseP-bd_barrel"/>
</dbReference>
<accession>A0A7V5CT03</accession>
<dbReference type="InterPro" id="IPR013785">
    <property type="entry name" value="Aldolase_TIM"/>
</dbReference>
<reference evidence="14" key="1">
    <citation type="journal article" date="2020" name="mSystems">
        <title>Genome- and Community-Level Interaction Insights into Carbon Utilization and Element Cycling Functions of Hydrothermarchaeota in Hydrothermal Sediment.</title>
        <authorList>
            <person name="Zhou Z."/>
            <person name="Liu Y."/>
            <person name="Xu W."/>
            <person name="Pan J."/>
            <person name="Luo Z.H."/>
            <person name="Li M."/>
        </authorList>
    </citation>
    <scope>NUCLEOTIDE SEQUENCE [LARGE SCALE GENOMIC DNA]</scope>
    <source>
        <strain evidence="14">SpSt-855</strain>
    </source>
</reference>
<dbReference type="FunFam" id="3.20.20.70:FF:000015">
    <property type="entry name" value="Orotidine 5'-phosphate decarboxylase"/>
    <property type="match status" value="1"/>
</dbReference>
<feature type="binding site" evidence="9 11">
    <location>
        <position position="220"/>
    </location>
    <ligand>
        <name>substrate</name>
    </ligand>
</feature>
<dbReference type="PANTHER" id="PTHR32119">
    <property type="entry name" value="OROTIDINE 5'-PHOSPHATE DECARBOXYLASE"/>
    <property type="match status" value="1"/>
</dbReference>
<dbReference type="AlphaFoldDB" id="A0A7V5CT03"/>
<organism evidence="14">
    <name type="scientific">Acidobacterium capsulatum</name>
    <dbReference type="NCBI Taxonomy" id="33075"/>
    <lineage>
        <taxon>Bacteria</taxon>
        <taxon>Pseudomonadati</taxon>
        <taxon>Acidobacteriota</taxon>
        <taxon>Terriglobia</taxon>
        <taxon>Terriglobales</taxon>
        <taxon>Acidobacteriaceae</taxon>
        <taxon>Acidobacterium</taxon>
    </lineage>
</organism>
<dbReference type="PROSITE" id="PS00156">
    <property type="entry name" value="OMPDECASE"/>
    <property type="match status" value="1"/>
</dbReference>
<dbReference type="InterPro" id="IPR014732">
    <property type="entry name" value="OMPdecase"/>
</dbReference>
<dbReference type="SUPFAM" id="SSF51366">
    <property type="entry name" value="Ribulose-phoshate binding barrel"/>
    <property type="match status" value="1"/>
</dbReference>
<evidence type="ECO:0000256" key="9">
    <source>
        <dbReference type="HAMAP-Rule" id="MF_01200"/>
    </source>
</evidence>
<comment type="similarity">
    <text evidence="8 9">Belongs to the OMP decarboxylase family. Type 1 subfamily.</text>
</comment>
<evidence type="ECO:0000259" key="13">
    <source>
        <dbReference type="SMART" id="SM00934"/>
    </source>
</evidence>
<feature type="active site" description="For OMPdecase activity" evidence="10">
    <location>
        <position position="73"/>
    </location>
</feature>
<keyword evidence="5 9" id="KW-0665">Pyrimidine biosynthesis</keyword>
<protein>
    <recommendedName>
        <fullName evidence="9">Orotidine 5'-phosphate decarboxylase</fullName>
        <ecNumber evidence="9">4.1.1.23</ecNumber>
    </recommendedName>
    <alternativeName>
        <fullName evidence="9">OMP decarboxylase</fullName>
        <shortName evidence="9">OMPDCase</shortName>
        <shortName evidence="9">OMPdecase</shortName>
    </alternativeName>
</protein>
<dbReference type="GO" id="GO:0004590">
    <property type="term" value="F:orotidine-5'-phosphate decarboxylase activity"/>
    <property type="evidence" value="ECO:0007669"/>
    <property type="project" value="UniProtKB-UniRule"/>
</dbReference>
<dbReference type="SMART" id="SM00934">
    <property type="entry name" value="OMPdecase"/>
    <property type="match status" value="1"/>
</dbReference>
<evidence type="ECO:0000256" key="5">
    <source>
        <dbReference type="ARBA" id="ARBA00022975"/>
    </source>
</evidence>